<proteinExistence type="evidence at transcript level"/>
<reference evidence="1" key="1">
    <citation type="journal article" date="2008" name="BMC Genomics">
        <title>Analysis of 4,664 high-quality sequence-finished poplar full-length cDNA clones and their utility for the discovery of genes responding to insect feeding.</title>
        <authorList>
            <person name="Ralph S.G."/>
            <person name="Chun H.J."/>
            <person name="Cooper D."/>
            <person name="Kirkpatrick R."/>
            <person name="Kolosova N."/>
            <person name="Gunter L."/>
            <person name="Tuskan G.A."/>
            <person name="Douglas C.J."/>
            <person name="Holt R.A."/>
            <person name="Jones S.J."/>
            <person name="Marra M.A."/>
            <person name="Bohlmann J."/>
        </authorList>
    </citation>
    <scope>NUCLEOTIDE SEQUENCE</scope>
    <source>
        <tissue evidence="1">Young and mature leaves</tissue>
    </source>
</reference>
<dbReference type="AlphaFoldDB" id="A9PHE1"/>
<sequence length="51" mass="6000">MVERKAGKFSRPQFQGSQNVAEGVKQLRLRTSCVIRWNEHLHQLGSRTRMF</sequence>
<accession>A9PHE1</accession>
<organism evidence="1">
    <name type="scientific">Populus trichocarpa</name>
    <name type="common">Western balsam poplar</name>
    <name type="synonym">Populus balsamifera subsp. trichocarpa</name>
    <dbReference type="NCBI Taxonomy" id="3694"/>
    <lineage>
        <taxon>Eukaryota</taxon>
        <taxon>Viridiplantae</taxon>
        <taxon>Streptophyta</taxon>
        <taxon>Embryophyta</taxon>
        <taxon>Tracheophyta</taxon>
        <taxon>Spermatophyta</taxon>
        <taxon>Magnoliopsida</taxon>
        <taxon>eudicotyledons</taxon>
        <taxon>Gunneridae</taxon>
        <taxon>Pentapetalae</taxon>
        <taxon>rosids</taxon>
        <taxon>fabids</taxon>
        <taxon>Malpighiales</taxon>
        <taxon>Salicaceae</taxon>
        <taxon>Saliceae</taxon>
        <taxon>Populus</taxon>
    </lineage>
</organism>
<dbReference type="EMBL" id="EF147792">
    <property type="protein sequence ID" value="ABK95794.1"/>
    <property type="molecule type" value="mRNA"/>
</dbReference>
<protein>
    <submittedName>
        <fullName evidence="1">Uncharacterized protein</fullName>
    </submittedName>
</protein>
<evidence type="ECO:0000313" key="1">
    <source>
        <dbReference type="EMBL" id="ABK95794.1"/>
    </source>
</evidence>
<name>A9PHE1_POPTR</name>